<accession>A0ABQ9HCK0</accession>
<evidence type="ECO:0000313" key="1">
    <source>
        <dbReference type="EMBL" id="KAJ8881979.1"/>
    </source>
</evidence>
<keyword evidence="2" id="KW-1185">Reference proteome</keyword>
<comment type="caution">
    <text evidence="1">The sequence shown here is derived from an EMBL/GenBank/DDBJ whole genome shotgun (WGS) entry which is preliminary data.</text>
</comment>
<sequence length="259" mass="29208">MFAKQAGVSSVLDVVIPCRHRSHRALNCTEVKQSLVPPTPAAHYSKISVTHQQNGGTPFANQRLKTIDTLRSAHIYWHLRRIRSEFTTARTPVLLVSVLKLTIVLFAHTTPDTTLYFTAVIIGRSSTLSAYNHQKAKSKYRNRIRLERAPQKQSSDAHETPYDRVKRCRERKINTKASECVNVDRVKWPALLRSIMNWNERRKKTVCYSALSGLERRPIACLSAGINPALSPNVRGASEGREAIKKTDQNVFSATIPLP</sequence>
<organism evidence="1 2">
    <name type="scientific">Dryococelus australis</name>
    <dbReference type="NCBI Taxonomy" id="614101"/>
    <lineage>
        <taxon>Eukaryota</taxon>
        <taxon>Metazoa</taxon>
        <taxon>Ecdysozoa</taxon>
        <taxon>Arthropoda</taxon>
        <taxon>Hexapoda</taxon>
        <taxon>Insecta</taxon>
        <taxon>Pterygota</taxon>
        <taxon>Neoptera</taxon>
        <taxon>Polyneoptera</taxon>
        <taxon>Phasmatodea</taxon>
        <taxon>Verophasmatodea</taxon>
        <taxon>Anareolatae</taxon>
        <taxon>Phasmatidae</taxon>
        <taxon>Eurycanthinae</taxon>
        <taxon>Dryococelus</taxon>
    </lineage>
</organism>
<proteinExistence type="predicted"/>
<name>A0ABQ9HCK0_9NEOP</name>
<gene>
    <name evidence="1" type="ORF">PR048_018467</name>
</gene>
<dbReference type="Proteomes" id="UP001159363">
    <property type="component" value="Chromosome 5"/>
</dbReference>
<protein>
    <submittedName>
        <fullName evidence="1">Uncharacterized protein</fullName>
    </submittedName>
</protein>
<dbReference type="EMBL" id="JARBHB010000006">
    <property type="protein sequence ID" value="KAJ8881979.1"/>
    <property type="molecule type" value="Genomic_DNA"/>
</dbReference>
<evidence type="ECO:0000313" key="2">
    <source>
        <dbReference type="Proteomes" id="UP001159363"/>
    </source>
</evidence>
<reference evidence="1 2" key="1">
    <citation type="submission" date="2023-02" db="EMBL/GenBank/DDBJ databases">
        <title>LHISI_Scaffold_Assembly.</title>
        <authorList>
            <person name="Stuart O.P."/>
            <person name="Cleave R."/>
            <person name="Magrath M.J.L."/>
            <person name="Mikheyev A.S."/>
        </authorList>
    </citation>
    <scope>NUCLEOTIDE SEQUENCE [LARGE SCALE GENOMIC DNA]</scope>
    <source>
        <strain evidence="1">Daus_M_001</strain>
        <tissue evidence="1">Leg muscle</tissue>
    </source>
</reference>